<dbReference type="InterPro" id="IPR023210">
    <property type="entry name" value="NADP_OxRdtase_dom"/>
</dbReference>
<dbReference type="SUPFAM" id="SSF51430">
    <property type="entry name" value="NAD(P)-linked oxidoreductase"/>
    <property type="match status" value="1"/>
</dbReference>
<comment type="similarity">
    <text evidence="2">Belongs to the aldo/keto reductase family. Aldo/keto reductase 2 subfamily.</text>
</comment>
<dbReference type="PANTHER" id="PTHR43364:SF7">
    <property type="entry name" value="NADP-DEPENDENT OXIDOREDUCTASE DOMAIN-CONTAINING PROTEIN-RELATED"/>
    <property type="match status" value="1"/>
</dbReference>
<dbReference type="InterPro" id="IPR036812">
    <property type="entry name" value="NAD(P)_OxRdtase_dom_sf"/>
</dbReference>
<proteinExistence type="inferred from homology"/>
<accession>A0AA39UFU7</accession>
<evidence type="ECO:0000256" key="2">
    <source>
        <dbReference type="ARBA" id="ARBA00038157"/>
    </source>
</evidence>
<evidence type="ECO:0000256" key="1">
    <source>
        <dbReference type="ARBA" id="ARBA00022857"/>
    </source>
</evidence>
<comment type="caution">
    <text evidence="4">The sequence shown here is derived from an EMBL/GenBank/DDBJ whole genome shotgun (WGS) entry which is preliminary data.</text>
</comment>
<dbReference type="Proteomes" id="UP001175228">
    <property type="component" value="Unassembled WGS sequence"/>
</dbReference>
<dbReference type="AlphaFoldDB" id="A0AA39UFU7"/>
<keyword evidence="5" id="KW-1185">Reference proteome</keyword>
<keyword evidence="1" id="KW-0521">NADP</keyword>
<gene>
    <name evidence="4" type="ORF">EDD18DRAFT_1428022</name>
</gene>
<evidence type="ECO:0000313" key="4">
    <source>
        <dbReference type="EMBL" id="KAK0485503.1"/>
    </source>
</evidence>
<dbReference type="Gene3D" id="3.20.20.100">
    <property type="entry name" value="NADP-dependent oxidoreductase domain"/>
    <property type="match status" value="1"/>
</dbReference>
<dbReference type="InterPro" id="IPR050523">
    <property type="entry name" value="AKR_Detox_Biosynth"/>
</dbReference>
<protein>
    <submittedName>
        <fullName evidence="4">NADP-dependent oxidoreductase domain-containing protein</fullName>
    </submittedName>
</protein>
<evidence type="ECO:0000313" key="5">
    <source>
        <dbReference type="Proteomes" id="UP001175228"/>
    </source>
</evidence>
<organism evidence="4 5">
    <name type="scientific">Armillaria luteobubalina</name>
    <dbReference type="NCBI Taxonomy" id="153913"/>
    <lineage>
        <taxon>Eukaryota</taxon>
        <taxon>Fungi</taxon>
        <taxon>Dikarya</taxon>
        <taxon>Basidiomycota</taxon>
        <taxon>Agaricomycotina</taxon>
        <taxon>Agaricomycetes</taxon>
        <taxon>Agaricomycetidae</taxon>
        <taxon>Agaricales</taxon>
        <taxon>Marasmiineae</taxon>
        <taxon>Physalacriaceae</taxon>
        <taxon>Armillaria</taxon>
    </lineage>
</organism>
<evidence type="ECO:0000259" key="3">
    <source>
        <dbReference type="Pfam" id="PF00248"/>
    </source>
</evidence>
<dbReference type="Pfam" id="PF00248">
    <property type="entry name" value="Aldo_ket_red"/>
    <property type="match status" value="1"/>
</dbReference>
<dbReference type="PANTHER" id="PTHR43364">
    <property type="entry name" value="NADH-SPECIFIC METHYLGLYOXAL REDUCTASE-RELATED"/>
    <property type="match status" value="1"/>
</dbReference>
<name>A0AA39UFU7_9AGAR</name>
<sequence>MSIGDKWAVHGMGSMDKESSFELLDTYFDMGGYFFDTANTYQGQSSKEFIGEWAEKRGIRDQLIITKYSTNYQHGNDSIVKKVNYIGDTIKSMHLSVGASLKRLQTWYIDILYLRWWDYETSIPEVMDSLHNLVVAQKVLYLGISDTPALVISQANQYAMDHGKMPFIVYQGKWSIQNCSFECDIIPMARSLGMALALWGVLRQGKLHMDTEEEHWKETGEKGHLVWGPNWECTEVEAKAPFLAICLKPASGNQSGIHPTRIDLQLPCRC</sequence>
<feature type="domain" description="NADP-dependent oxidoreductase" evidence="3">
    <location>
        <begin position="1"/>
        <end position="217"/>
    </location>
</feature>
<reference evidence="4" key="1">
    <citation type="submission" date="2023-06" db="EMBL/GenBank/DDBJ databases">
        <authorList>
            <consortium name="Lawrence Berkeley National Laboratory"/>
            <person name="Ahrendt S."/>
            <person name="Sahu N."/>
            <person name="Indic B."/>
            <person name="Wong-Bajracharya J."/>
            <person name="Merenyi Z."/>
            <person name="Ke H.-M."/>
            <person name="Monk M."/>
            <person name="Kocsube S."/>
            <person name="Drula E."/>
            <person name="Lipzen A."/>
            <person name="Balint B."/>
            <person name="Henrissat B."/>
            <person name="Andreopoulos B."/>
            <person name="Martin F.M."/>
            <person name="Harder C.B."/>
            <person name="Rigling D."/>
            <person name="Ford K.L."/>
            <person name="Foster G.D."/>
            <person name="Pangilinan J."/>
            <person name="Papanicolaou A."/>
            <person name="Barry K."/>
            <person name="LaButti K."/>
            <person name="Viragh M."/>
            <person name="Koriabine M."/>
            <person name="Yan M."/>
            <person name="Riley R."/>
            <person name="Champramary S."/>
            <person name="Plett K.L."/>
            <person name="Tsai I.J."/>
            <person name="Slot J."/>
            <person name="Sipos G."/>
            <person name="Plett J."/>
            <person name="Nagy L.G."/>
            <person name="Grigoriev I.V."/>
        </authorList>
    </citation>
    <scope>NUCLEOTIDE SEQUENCE</scope>
    <source>
        <strain evidence="4">HWK02</strain>
    </source>
</reference>
<dbReference type="EMBL" id="JAUEPU010000050">
    <property type="protein sequence ID" value="KAK0485503.1"/>
    <property type="molecule type" value="Genomic_DNA"/>
</dbReference>